<keyword evidence="3" id="KW-1185">Reference proteome</keyword>
<feature type="transmembrane region" description="Helical" evidence="1">
    <location>
        <begin position="115"/>
        <end position="135"/>
    </location>
</feature>
<feature type="transmembrane region" description="Helical" evidence="1">
    <location>
        <begin position="346"/>
        <end position="364"/>
    </location>
</feature>
<dbReference type="InterPro" id="IPR010640">
    <property type="entry name" value="Low_temperature_requirement_A"/>
</dbReference>
<protein>
    <submittedName>
        <fullName evidence="2">Low temperature requirement protein LtrA</fullName>
    </submittedName>
</protein>
<evidence type="ECO:0000313" key="3">
    <source>
        <dbReference type="Proteomes" id="UP000295447"/>
    </source>
</evidence>
<keyword evidence="1" id="KW-0472">Membrane</keyword>
<feature type="transmembrane region" description="Helical" evidence="1">
    <location>
        <begin position="21"/>
        <end position="42"/>
    </location>
</feature>
<dbReference type="OrthoDB" id="7698234at2"/>
<organism evidence="2 3">
    <name type="scientific">Kribbella kalugense</name>
    <dbReference type="NCBI Taxonomy" id="2512221"/>
    <lineage>
        <taxon>Bacteria</taxon>
        <taxon>Bacillati</taxon>
        <taxon>Actinomycetota</taxon>
        <taxon>Actinomycetes</taxon>
        <taxon>Propionibacteriales</taxon>
        <taxon>Kribbellaceae</taxon>
        <taxon>Kribbella</taxon>
    </lineage>
</organism>
<dbReference type="Proteomes" id="UP000295447">
    <property type="component" value="Unassembled WGS sequence"/>
</dbReference>
<feature type="transmembrane region" description="Helical" evidence="1">
    <location>
        <begin position="83"/>
        <end position="103"/>
    </location>
</feature>
<feature type="transmembrane region" description="Helical" evidence="1">
    <location>
        <begin position="315"/>
        <end position="334"/>
    </location>
</feature>
<dbReference type="PANTHER" id="PTHR36840:SF1">
    <property type="entry name" value="BLL5714 PROTEIN"/>
    <property type="match status" value="1"/>
</dbReference>
<feature type="transmembrane region" description="Helical" evidence="1">
    <location>
        <begin position="54"/>
        <end position="71"/>
    </location>
</feature>
<dbReference type="Pfam" id="PF06772">
    <property type="entry name" value="LtrA"/>
    <property type="match status" value="1"/>
</dbReference>
<feature type="transmembrane region" description="Helical" evidence="1">
    <location>
        <begin position="172"/>
        <end position="193"/>
    </location>
</feature>
<gene>
    <name evidence="2" type="ORF">EV650_2379</name>
</gene>
<feature type="transmembrane region" description="Helical" evidence="1">
    <location>
        <begin position="231"/>
        <end position="252"/>
    </location>
</feature>
<evidence type="ECO:0000313" key="2">
    <source>
        <dbReference type="EMBL" id="TDW23525.1"/>
    </source>
</evidence>
<comment type="caution">
    <text evidence="2">The sequence shown here is derived from an EMBL/GenBank/DDBJ whole genome shotgun (WGS) entry which is preliminary data.</text>
</comment>
<feature type="transmembrane region" description="Helical" evidence="1">
    <location>
        <begin position="273"/>
        <end position="295"/>
    </location>
</feature>
<dbReference type="RefSeq" id="WP_134118203.1">
    <property type="nucleotide sequence ID" value="NZ_SODF01000001.1"/>
</dbReference>
<keyword evidence="1" id="KW-0812">Transmembrane</keyword>
<sequence>MVGTRRPIRAVETSADQSVTTLELFFDLVFVFALTQITALMAHDLSWHGVVRGAFLLGLLWWSWAAYSWVCNIAKADEGSVRTVLLCAMAAMFVIALAIPEAFDDLPGGLPGPVVIALAYFVLRAMHLVLLWLIAEGDRVLRRTIGLFTIGKVAATALLLVASQYHGTTQTLLWAGALASDYVVTYLVDARGWRFNSPSHWAERHGLIIIIALGESIVAIGVGVTDLPISWPILVASLLGLGVCTALWWIYFDATVHYGERALAEEPPETRPWLARDAYTFLHVPMVAGIVLLALGLKKVLEYVGDAEHHRLSQPLHGVGLFALFFGVVLYLLGHVGFKRRTIHRWSVSRLTAAGLLVVAVPLVHGLPALAQLTALAVVLAGLVAFESFRFAGEREDLRHSEDPAETA</sequence>
<accession>A0A4R8A068</accession>
<keyword evidence="1" id="KW-1133">Transmembrane helix</keyword>
<dbReference type="PANTHER" id="PTHR36840">
    <property type="entry name" value="BLL5714 PROTEIN"/>
    <property type="match status" value="1"/>
</dbReference>
<reference evidence="2 3" key="1">
    <citation type="submission" date="2019-03" db="EMBL/GenBank/DDBJ databases">
        <title>Genomic Encyclopedia of Type Strains, Phase III (KMG-III): the genomes of soil and plant-associated and newly described type strains.</title>
        <authorList>
            <person name="Whitman W."/>
        </authorList>
    </citation>
    <scope>NUCLEOTIDE SEQUENCE [LARGE SCALE GENOMIC DNA]</scope>
    <source>
        <strain evidence="2 3">VKM Ac-2570</strain>
    </source>
</reference>
<evidence type="ECO:0000256" key="1">
    <source>
        <dbReference type="SAM" id="Phobius"/>
    </source>
</evidence>
<dbReference type="AlphaFoldDB" id="A0A4R8A068"/>
<proteinExistence type="predicted"/>
<feature type="transmembrane region" description="Helical" evidence="1">
    <location>
        <begin position="205"/>
        <end position="225"/>
    </location>
</feature>
<name>A0A4R8A068_9ACTN</name>
<feature type="transmembrane region" description="Helical" evidence="1">
    <location>
        <begin position="370"/>
        <end position="389"/>
    </location>
</feature>
<dbReference type="EMBL" id="SODF01000001">
    <property type="protein sequence ID" value="TDW23525.1"/>
    <property type="molecule type" value="Genomic_DNA"/>
</dbReference>
<feature type="transmembrane region" description="Helical" evidence="1">
    <location>
        <begin position="147"/>
        <end position="166"/>
    </location>
</feature>